<reference evidence="7" key="2">
    <citation type="submission" date="2025-09" db="UniProtKB">
        <authorList>
            <consortium name="Ensembl"/>
        </authorList>
    </citation>
    <scope>IDENTIFICATION</scope>
</reference>
<comment type="catalytic activity">
    <reaction evidence="6">
        <text>chloride(in) = chloride(out)</text>
        <dbReference type="Rhea" id="RHEA:29823"/>
        <dbReference type="ChEBI" id="CHEBI:17996"/>
    </reaction>
</comment>
<dbReference type="InterPro" id="IPR001925">
    <property type="entry name" value="Porin_Euk"/>
</dbReference>
<keyword evidence="5" id="KW-0406">Ion transport</keyword>
<keyword evidence="4" id="KW-0496">Mitochondrion</keyword>
<dbReference type="InterPro" id="IPR023614">
    <property type="entry name" value="Porin_dom_sf"/>
</dbReference>
<dbReference type="GO" id="GO:0046930">
    <property type="term" value="C:pore complex"/>
    <property type="evidence" value="ECO:0007669"/>
    <property type="project" value="UniProtKB-KW"/>
</dbReference>
<dbReference type="PANTHER" id="PTHR11743">
    <property type="entry name" value="VOLTAGE-DEPENDENT ANION-SELECTIVE CHANNEL"/>
    <property type="match status" value="1"/>
</dbReference>
<comment type="subcellular location">
    <subcellularLocation>
        <location evidence="1">Mitochondrion outer membrane</location>
    </subcellularLocation>
</comment>
<dbReference type="GeneTree" id="ENSGT00950000182869"/>
<keyword evidence="3" id="KW-1134">Transmembrane beta strand</keyword>
<accession>A0A8C4R0K9</accession>
<dbReference type="CDD" id="cd07306">
    <property type="entry name" value="Porin3_VDAC"/>
    <property type="match status" value="1"/>
</dbReference>
<keyword evidence="8" id="KW-1185">Reference proteome</keyword>
<dbReference type="GO" id="GO:0015288">
    <property type="term" value="F:porin activity"/>
    <property type="evidence" value="ECO:0007669"/>
    <property type="project" value="UniProtKB-KW"/>
</dbReference>
<keyword evidence="3" id="KW-0472">Membrane</keyword>
<evidence type="ECO:0000313" key="7">
    <source>
        <dbReference type="Ensembl" id="ENSEBUP00000022352.1"/>
    </source>
</evidence>
<keyword evidence="3" id="KW-0812">Transmembrane</keyword>
<dbReference type="PRINTS" id="PR00185">
    <property type="entry name" value="EUKARYTPORIN"/>
</dbReference>
<reference evidence="7" key="1">
    <citation type="submission" date="2025-08" db="UniProtKB">
        <authorList>
            <consortium name="Ensembl"/>
        </authorList>
    </citation>
    <scope>IDENTIFICATION</scope>
</reference>
<organism evidence="7 8">
    <name type="scientific">Eptatretus burgeri</name>
    <name type="common">Inshore hagfish</name>
    <dbReference type="NCBI Taxonomy" id="7764"/>
    <lineage>
        <taxon>Eukaryota</taxon>
        <taxon>Metazoa</taxon>
        <taxon>Chordata</taxon>
        <taxon>Craniata</taxon>
        <taxon>Vertebrata</taxon>
        <taxon>Cyclostomata</taxon>
        <taxon>Myxini</taxon>
        <taxon>Myxiniformes</taxon>
        <taxon>Myxinidae</taxon>
        <taxon>Eptatretinae</taxon>
        <taxon>Eptatretus</taxon>
    </lineage>
</organism>
<protein>
    <submittedName>
        <fullName evidence="7">Uncharacterized protein</fullName>
    </submittedName>
</protein>
<dbReference type="GO" id="GO:0005741">
    <property type="term" value="C:mitochondrial outer membrane"/>
    <property type="evidence" value="ECO:0007669"/>
    <property type="project" value="UniProtKB-SubCell"/>
</dbReference>
<dbReference type="PANTHER" id="PTHR11743:SF70">
    <property type="entry name" value="GH26960P-RELATED"/>
    <property type="match status" value="1"/>
</dbReference>
<evidence type="ECO:0000256" key="4">
    <source>
        <dbReference type="ARBA" id="ARBA00022787"/>
    </source>
</evidence>
<keyword evidence="5" id="KW-0813">Transport</keyword>
<sequence length="238" mass="25274">MAAPCCYSDLGKDAKELFTEGFDFGLIRLDCRMPSVANAEFKPSAWFGLESGRSAGSLACRYTWPEMGLTVRERWSTDGTMGGDATFSRVAQGVDVTVDTSFSPNTGRKLAVLGASICRPFARADAAVETDSLSTTLCLSGVAHRGSWFVAGSGKLGGRVSLLLSHRRGPLSSVGVAARYRFSDDTSVSSKLCVGGFLGFAFSQKLFEGVRLTLSSLIHLKHLNSGGHKVGIGLDMEA</sequence>
<proteinExistence type="inferred from homology"/>
<dbReference type="Ensembl" id="ENSEBUT00000022928.1">
    <property type="protein sequence ID" value="ENSEBUP00000022352.1"/>
    <property type="gene ID" value="ENSEBUG00000013771.1"/>
</dbReference>
<name>A0A8C4R0K9_EPTBU</name>
<evidence type="ECO:0000256" key="5">
    <source>
        <dbReference type="ARBA" id="ARBA00023114"/>
    </source>
</evidence>
<keyword evidence="5" id="KW-0626">Porin</keyword>
<dbReference type="InterPro" id="IPR027246">
    <property type="entry name" value="Porin_Euk/Tom40"/>
</dbReference>
<dbReference type="Pfam" id="PF01459">
    <property type="entry name" value="Porin_3"/>
    <property type="match status" value="1"/>
</dbReference>
<evidence type="ECO:0000313" key="8">
    <source>
        <dbReference type="Proteomes" id="UP000694388"/>
    </source>
</evidence>
<dbReference type="Gene3D" id="2.40.160.10">
    <property type="entry name" value="Porin"/>
    <property type="match status" value="2"/>
</dbReference>
<comment type="similarity">
    <text evidence="2">Belongs to the eukaryotic mitochondrial porin family.</text>
</comment>
<evidence type="ECO:0000256" key="1">
    <source>
        <dbReference type="ARBA" id="ARBA00004294"/>
    </source>
</evidence>
<evidence type="ECO:0000256" key="3">
    <source>
        <dbReference type="ARBA" id="ARBA00022452"/>
    </source>
</evidence>
<evidence type="ECO:0000256" key="2">
    <source>
        <dbReference type="ARBA" id="ARBA00007780"/>
    </source>
</evidence>
<dbReference type="Proteomes" id="UP000694388">
    <property type="component" value="Unplaced"/>
</dbReference>
<keyword evidence="4" id="KW-1000">Mitochondrion outer membrane</keyword>
<evidence type="ECO:0000256" key="6">
    <source>
        <dbReference type="ARBA" id="ARBA00024167"/>
    </source>
</evidence>
<dbReference type="AlphaFoldDB" id="A0A8C4R0K9"/>
<dbReference type="GO" id="GO:0008308">
    <property type="term" value="F:voltage-gated monoatomic anion channel activity"/>
    <property type="evidence" value="ECO:0007669"/>
    <property type="project" value="InterPro"/>
</dbReference>